<feature type="compositionally biased region" description="Basic and acidic residues" evidence="1">
    <location>
        <begin position="314"/>
        <end position="324"/>
    </location>
</feature>
<dbReference type="GO" id="GO:0030687">
    <property type="term" value="C:preribosome, large subunit precursor"/>
    <property type="evidence" value="ECO:0007669"/>
    <property type="project" value="TreeGrafter"/>
</dbReference>
<sequence length="540" mass="60549">MTGRKSAVPWLTWTEWQDVHEGLFSSDPYAQQRSISRVTAWRSRTQLPVAINATAQLVELQLHESMAQHHHHAIGVSSRSHMELSLLYANVIVRCVNGLADSAQKGAYASAVSTLAQRIGIPLWVVDLRHESTHNQLPSLPVLRFAACHLLAWLRVNYWGAQEDLIREQVHHVAQWLFEQLPHLHQEPSDAEMQVELIRGSDAVEMQTTSKLRLNVDNLRNVVGPLLVDGEQFRERVAASGLLFANQLLLMEEQDVKDVAEVFQDEMNAAVALLLRLQPLWRSFSASLLATLCQTVFDVICPPRQSRWSSEDAEGPKGHDKQDDDTVETSEVEMTLRWIKFMASSEYREKVKLQIGPVEDLCHCGAEMLTLAENVKSDGVAGDREELLERLIAALRSSRAVRHHPLLATEAAIATSLASTSASGWTQLPAWWESPIGLRYCYTPCHALNQHQVREYALDDDSLMQDSTTFVIPDEAVSKSDADDVMDALMEGLDATYVAALQRILTLQAAITRDGLRQGGSTTVLPKLELQRIQEEIEIW</sequence>
<organism evidence="2 3">
    <name type="scientific">Peronospora matthiolae</name>
    <dbReference type="NCBI Taxonomy" id="2874970"/>
    <lineage>
        <taxon>Eukaryota</taxon>
        <taxon>Sar</taxon>
        <taxon>Stramenopiles</taxon>
        <taxon>Oomycota</taxon>
        <taxon>Peronosporomycetes</taxon>
        <taxon>Peronosporales</taxon>
        <taxon>Peronosporaceae</taxon>
        <taxon>Peronospora</taxon>
    </lineage>
</organism>
<dbReference type="InterPro" id="IPR007174">
    <property type="entry name" value="Las1"/>
</dbReference>
<name>A0AAV1UYD8_9STRA</name>
<dbReference type="EMBL" id="CAKLBY020000231">
    <property type="protein sequence ID" value="CAK7938733.1"/>
    <property type="molecule type" value="Genomic_DNA"/>
</dbReference>
<dbReference type="GO" id="GO:0000470">
    <property type="term" value="P:maturation of LSU-rRNA"/>
    <property type="evidence" value="ECO:0007669"/>
    <property type="project" value="TreeGrafter"/>
</dbReference>
<dbReference type="GO" id="GO:0090730">
    <property type="term" value="C:Las1 complex"/>
    <property type="evidence" value="ECO:0007669"/>
    <property type="project" value="InterPro"/>
</dbReference>
<evidence type="ECO:0000313" key="3">
    <source>
        <dbReference type="Proteomes" id="UP001162060"/>
    </source>
</evidence>
<comment type="caution">
    <text evidence="2">The sequence shown here is derived from an EMBL/GenBank/DDBJ whole genome shotgun (WGS) entry which is preliminary data.</text>
</comment>
<dbReference type="PANTHER" id="PTHR15002">
    <property type="entry name" value="RIBOSOMAL BIOGENESIS PROTEIN LAS1L"/>
    <property type="match status" value="1"/>
</dbReference>
<dbReference type="PANTHER" id="PTHR15002:SF0">
    <property type="entry name" value="RIBOSOMAL BIOGENESIS PROTEIN LAS1L"/>
    <property type="match status" value="1"/>
</dbReference>
<dbReference type="Proteomes" id="UP001162060">
    <property type="component" value="Unassembled WGS sequence"/>
</dbReference>
<dbReference type="GO" id="GO:0004519">
    <property type="term" value="F:endonuclease activity"/>
    <property type="evidence" value="ECO:0007669"/>
    <property type="project" value="InterPro"/>
</dbReference>
<evidence type="ECO:0000313" key="2">
    <source>
        <dbReference type="EMBL" id="CAK7938733.1"/>
    </source>
</evidence>
<dbReference type="GO" id="GO:0000460">
    <property type="term" value="P:maturation of 5.8S rRNA"/>
    <property type="evidence" value="ECO:0007669"/>
    <property type="project" value="TreeGrafter"/>
</dbReference>
<proteinExistence type="predicted"/>
<dbReference type="Pfam" id="PF04031">
    <property type="entry name" value="Las1"/>
    <property type="match status" value="1"/>
</dbReference>
<gene>
    <name evidence="2" type="ORF">PM001_LOCUS23883</name>
</gene>
<dbReference type="AlphaFoldDB" id="A0AAV1UYD8"/>
<protein>
    <submittedName>
        <fullName evidence="2">Uncharacterized protein</fullName>
    </submittedName>
</protein>
<evidence type="ECO:0000256" key="1">
    <source>
        <dbReference type="SAM" id="MobiDB-lite"/>
    </source>
</evidence>
<reference evidence="2" key="1">
    <citation type="submission" date="2024-01" db="EMBL/GenBank/DDBJ databases">
        <authorList>
            <person name="Webb A."/>
        </authorList>
    </citation>
    <scope>NUCLEOTIDE SEQUENCE</scope>
    <source>
        <strain evidence="2">Pm1</strain>
    </source>
</reference>
<accession>A0AAV1UYD8</accession>
<feature type="region of interest" description="Disordered" evidence="1">
    <location>
        <begin position="308"/>
        <end position="329"/>
    </location>
</feature>